<gene>
    <name evidence="2" type="ORF">KVT40_002825</name>
</gene>
<proteinExistence type="predicted"/>
<name>A0A8K0L7L2_9PEZI</name>
<sequence length="126" mass="14552">MMFFDWVFLNLTYVATDATLLPRVDYCLPRITTSPCAPKPNLWPGEGKRMLLLFYCTWRSPTPKNPACAPAAPLFPPELRPRTRRVSQRPFSPFLSLCSRKGRMTNKKTQMLAFVRRCSIHLSECQ</sequence>
<evidence type="ECO:0008006" key="4">
    <source>
        <dbReference type="Google" id="ProtNLM"/>
    </source>
</evidence>
<comment type="caution">
    <text evidence="2">The sequence shown here is derived from an EMBL/GenBank/DDBJ whole genome shotgun (WGS) entry which is preliminary data.</text>
</comment>
<keyword evidence="1" id="KW-0732">Signal</keyword>
<feature type="chain" id="PRO_5035458140" description="Secreted protein" evidence="1">
    <location>
        <begin position="19"/>
        <end position="126"/>
    </location>
</feature>
<dbReference type="EMBL" id="JAESVG020000003">
    <property type="protein sequence ID" value="KAG8628960.1"/>
    <property type="molecule type" value="Genomic_DNA"/>
</dbReference>
<evidence type="ECO:0000256" key="1">
    <source>
        <dbReference type="SAM" id="SignalP"/>
    </source>
</evidence>
<keyword evidence="3" id="KW-1185">Reference proteome</keyword>
<dbReference type="Proteomes" id="UP000809789">
    <property type="component" value="Unassembled WGS sequence"/>
</dbReference>
<dbReference type="AlphaFoldDB" id="A0A8K0L7L2"/>
<organism evidence="2 3">
    <name type="scientific">Elsinoe batatas</name>
    <dbReference type="NCBI Taxonomy" id="2601811"/>
    <lineage>
        <taxon>Eukaryota</taxon>
        <taxon>Fungi</taxon>
        <taxon>Dikarya</taxon>
        <taxon>Ascomycota</taxon>
        <taxon>Pezizomycotina</taxon>
        <taxon>Dothideomycetes</taxon>
        <taxon>Dothideomycetidae</taxon>
        <taxon>Myriangiales</taxon>
        <taxon>Elsinoaceae</taxon>
        <taxon>Elsinoe</taxon>
    </lineage>
</organism>
<accession>A0A8K0L7L2</accession>
<evidence type="ECO:0000313" key="3">
    <source>
        <dbReference type="Proteomes" id="UP000809789"/>
    </source>
</evidence>
<reference evidence="2" key="1">
    <citation type="submission" date="2021-07" db="EMBL/GenBank/DDBJ databases">
        <title>Elsinoe batatas strain:CRI-CJ2 Genome sequencing and assembly.</title>
        <authorList>
            <person name="Huang L."/>
        </authorList>
    </citation>
    <scope>NUCLEOTIDE SEQUENCE</scope>
    <source>
        <strain evidence="2">CRI-CJ2</strain>
    </source>
</reference>
<feature type="signal peptide" evidence="1">
    <location>
        <begin position="1"/>
        <end position="18"/>
    </location>
</feature>
<evidence type="ECO:0000313" key="2">
    <source>
        <dbReference type="EMBL" id="KAG8628960.1"/>
    </source>
</evidence>
<dbReference type="OrthoDB" id="10340636at2759"/>
<protein>
    <recommendedName>
        <fullName evidence="4">Secreted protein</fullName>
    </recommendedName>
</protein>